<accession>A0A8S3RWN9</accession>
<evidence type="ECO:0000256" key="4">
    <source>
        <dbReference type="ARBA" id="ARBA00022806"/>
    </source>
</evidence>
<dbReference type="InterPro" id="IPR027417">
    <property type="entry name" value="P-loop_NTPase"/>
</dbReference>
<dbReference type="GO" id="GO:0016787">
    <property type="term" value="F:hydrolase activity"/>
    <property type="evidence" value="ECO:0007669"/>
    <property type="project" value="UniProtKB-KW"/>
</dbReference>
<sequence>MLRSISIHWIIRREDKPYAAEIKEFENAMEDESKLKVDVIKEYTELLSKATREELTNYDVIIDESGMCTEPECLATIIATRAEQVVLIGDHKQLKPVIQCQQAERLGLSKSLFERYWQSNNVVQMKTQYRMSSSIVTEFRIEQYPTLGWCKRNLGFITDENQINVALTRAKKGLFIIGNRHLLSCNQVWKKLINTYGSLGCVYDAAEFPKPFRKVNRKRSRGRSQEVDEEGFQMV</sequence>
<evidence type="ECO:0000313" key="8">
    <source>
        <dbReference type="EMBL" id="CAG2214050.1"/>
    </source>
</evidence>
<keyword evidence="9" id="KW-1185">Reference proteome</keyword>
<keyword evidence="2" id="KW-0547">Nucleotide-binding</keyword>
<dbReference type="EMBL" id="CAJPWZ010001397">
    <property type="protein sequence ID" value="CAG2214050.1"/>
    <property type="molecule type" value="Genomic_DNA"/>
</dbReference>
<dbReference type="OrthoDB" id="2285229at2759"/>
<feature type="domain" description="DNA2/NAM7 helicase-like C-terminal" evidence="7">
    <location>
        <begin position="151"/>
        <end position="180"/>
    </location>
</feature>
<comment type="similarity">
    <text evidence="1">Belongs to the DNA2/NAM7 helicase family.</text>
</comment>
<dbReference type="Gene3D" id="3.40.50.300">
    <property type="entry name" value="P-loop containing nucleotide triphosphate hydrolases"/>
    <property type="match status" value="2"/>
</dbReference>
<comment type="caution">
    <text evidence="8">The sequence shown here is derived from an EMBL/GenBank/DDBJ whole genome shotgun (WGS) entry which is preliminary data.</text>
</comment>
<keyword evidence="4" id="KW-0347">Helicase</keyword>
<proteinExistence type="inferred from homology"/>
<keyword evidence="5" id="KW-0067">ATP-binding</keyword>
<dbReference type="GO" id="GO:0043139">
    <property type="term" value="F:5'-3' DNA helicase activity"/>
    <property type="evidence" value="ECO:0007669"/>
    <property type="project" value="TreeGrafter"/>
</dbReference>
<dbReference type="GO" id="GO:0005524">
    <property type="term" value="F:ATP binding"/>
    <property type="evidence" value="ECO:0007669"/>
    <property type="project" value="UniProtKB-KW"/>
</dbReference>
<evidence type="ECO:0000256" key="2">
    <source>
        <dbReference type="ARBA" id="ARBA00022741"/>
    </source>
</evidence>
<evidence type="ECO:0000256" key="1">
    <source>
        <dbReference type="ARBA" id="ARBA00007913"/>
    </source>
</evidence>
<evidence type="ECO:0000259" key="7">
    <source>
        <dbReference type="Pfam" id="PF13087"/>
    </source>
</evidence>
<evidence type="ECO:0000313" key="9">
    <source>
        <dbReference type="Proteomes" id="UP000683360"/>
    </source>
</evidence>
<feature type="domain" description="DNA2/NAM7 helicase helicase" evidence="6">
    <location>
        <begin position="20"/>
        <end position="99"/>
    </location>
</feature>
<dbReference type="Pfam" id="PF13087">
    <property type="entry name" value="AAA_12"/>
    <property type="match status" value="1"/>
</dbReference>
<dbReference type="InterPro" id="IPR041677">
    <property type="entry name" value="DNA2/NAM7_AAA_11"/>
</dbReference>
<dbReference type="Proteomes" id="UP000683360">
    <property type="component" value="Unassembled WGS sequence"/>
</dbReference>
<dbReference type="Pfam" id="PF13086">
    <property type="entry name" value="AAA_11"/>
    <property type="match status" value="1"/>
</dbReference>
<organism evidence="8 9">
    <name type="scientific">Mytilus edulis</name>
    <name type="common">Blue mussel</name>
    <dbReference type="NCBI Taxonomy" id="6550"/>
    <lineage>
        <taxon>Eukaryota</taxon>
        <taxon>Metazoa</taxon>
        <taxon>Spiralia</taxon>
        <taxon>Lophotrochozoa</taxon>
        <taxon>Mollusca</taxon>
        <taxon>Bivalvia</taxon>
        <taxon>Autobranchia</taxon>
        <taxon>Pteriomorphia</taxon>
        <taxon>Mytilida</taxon>
        <taxon>Mytiloidea</taxon>
        <taxon>Mytilidae</taxon>
        <taxon>Mytilinae</taxon>
        <taxon>Mytilus</taxon>
    </lineage>
</organism>
<protein>
    <submittedName>
        <fullName evidence="8">Uncharacterized protein</fullName>
    </submittedName>
</protein>
<dbReference type="InterPro" id="IPR041679">
    <property type="entry name" value="DNA2/NAM7-like_C"/>
</dbReference>
<dbReference type="InterPro" id="IPR050534">
    <property type="entry name" value="Coronavir_polyprotein_1ab"/>
</dbReference>
<gene>
    <name evidence="8" type="ORF">MEDL_27893</name>
</gene>
<dbReference type="PANTHER" id="PTHR43788">
    <property type="entry name" value="DNA2/NAM7 HELICASE FAMILY MEMBER"/>
    <property type="match status" value="1"/>
</dbReference>
<evidence type="ECO:0000256" key="3">
    <source>
        <dbReference type="ARBA" id="ARBA00022801"/>
    </source>
</evidence>
<reference evidence="8" key="1">
    <citation type="submission" date="2021-03" db="EMBL/GenBank/DDBJ databases">
        <authorList>
            <person name="Bekaert M."/>
        </authorList>
    </citation>
    <scope>NUCLEOTIDE SEQUENCE</scope>
</reference>
<evidence type="ECO:0000256" key="5">
    <source>
        <dbReference type="ARBA" id="ARBA00022840"/>
    </source>
</evidence>
<name>A0A8S3RWN9_MYTED</name>
<dbReference type="AlphaFoldDB" id="A0A8S3RWN9"/>
<evidence type="ECO:0000259" key="6">
    <source>
        <dbReference type="Pfam" id="PF13086"/>
    </source>
</evidence>
<dbReference type="SUPFAM" id="SSF52540">
    <property type="entry name" value="P-loop containing nucleoside triphosphate hydrolases"/>
    <property type="match status" value="1"/>
</dbReference>
<dbReference type="PANTHER" id="PTHR43788:SF16">
    <property type="entry name" value="HELICASE WITH ZINC FINGER 2"/>
    <property type="match status" value="1"/>
</dbReference>
<keyword evidence="3" id="KW-0378">Hydrolase</keyword>